<sequence length="99" mass="11551">MKIVMVTLLKERLARSGELLQLHCIIHQENLCGKESGFATLMQCVSEAINFIHSNAFKHRQFKEFLKDFDDMPSDILYYTEVRWFSQGVALCYPMELFG</sequence>
<gene>
    <name evidence="1" type="ORF">TNIN_74801</name>
</gene>
<evidence type="ECO:0000313" key="2">
    <source>
        <dbReference type="Proteomes" id="UP000886998"/>
    </source>
</evidence>
<dbReference type="PANTHER" id="PTHR45913">
    <property type="entry name" value="EPM2A-INTERACTING PROTEIN 1"/>
    <property type="match status" value="1"/>
</dbReference>
<dbReference type="PANTHER" id="PTHR45913:SF5">
    <property type="entry name" value="GENERAL TRANSCRIPTION FACTOR II-I REPEAT DOMAIN-CONTAINING PROTEIN 2A-LIKE PROTEIN"/>
    <property type="match status" value="1"/>
</dbReference>
<reference evidence="1" key="1">
    <citation type="submission" date="2020-08" db="EMBL/GenBank/DDBJ databases">
        <title>Multicomponent nature underlies the extraordinary mechanical properties of spider dragline silk.</title>
        <authorList>
            <person name="Kono N."/>
            <person name="Nakamura H."/>
            <person name="Mori M."/>
            <person name="Yoshida Y."/>
            <person name="Ohtoshi R."/>
            <person name="Malay A.D."/>
            <person name="Moran D.A.P."/>
            <person name="Tomita M."/>
            <person name="Numata K."/>
            <person name="Arakawa K."/>
        </authorList>
    </citation>
    <scope>NUCLEOTIDE SEQUENCE</scope>
</reference>
<dbReference type="Proteomes" id="UP000886998">
    <property type="component" value="Unassembled WGS sequence"/>
</dbReference>
<name>A0A8X6X1M6_9ARAC</name>
<keyword evidence="2" id="KW-1185">Reference proteome</keyword>
<dbReference type="OrthoDB" id="6431004at2759"/>
<dbReference type="EMBL" id="BMAV01004786">
    <property type="protein sequence ID" value="GFY45337.1"/>
    <property type="molecule type" value="Genomic_DNA"/>
</dbReference>
<dbReference type="AlphaFoldDB" id="A0A8X6X1M6"/>
<accession>A0A8X6X1M6</accession>
<comment type="caution">
    <text evidence="1">The sequence shown here is derived from an EMBL/GenBank/DDBJ whole genome shotgun (WGS) entry which is preliminary data.</text>
</comment>
<organism evidence="1 2">
    <name type="scientific">Trichonephila inaurata madagascariensis</name>
    <dbReference type="NCBI Taxonomy" id="2747483"/>
    <lineage>
        <taxon>Eukaryota</taxon>
        <taxon>Metazoa</taxon>
        <taxon>Ecdysozoa</taxon>
        <taxon>Arthropoda</taxon>
        <taxon>Chelicerata</taxon>
        <taxon>Arachnida</taxon>
        <taxon>Araneae</taxon>
        <taxon>Araneomorphae</taxon>
        <taxon>Entelegynae</taxon>
        <taxon>Araneoidea</taxon>
        <taxon>Nephilidae</taxon>
        <taxon>Trichonephila</taxon>
        <taxon>Trichonephila inaurata</taxon>
    </lineage>
</organism>
<evidence type="ECO:0000313" key="1">
    <source>
        <dbReference type="EMBL" id="GFY45337.1"/>
    </source>
</evidence>
<proteinExistence type="predicted"/>
<protein>
    <submittedName>
        <fullName evidence="1">Uncharacterized protein</fullName>
    </submittedName>
</protein>